<dbReference type="EMBL" id="FNOK01000026">
    <property type="protein sequence ID" value="SDY41245.1"/>
    <property type="molecule type" value="Genomic_DNA"/>
</dbReference>
<dbReference type="GO" id="GO:0008999">
    <property type="term" value="F:protein-N-terminal-alanine acetyltransferase activity"/>
    <property type="evidence" value="ECO:0007669"/>
    <property type="project" value="TreeGrafter"/>
</dbReference>
<gene>
    <name evidence="2" type="ORF">SAMN05216215_102648</name>
</gene>
<protein>
    <submittedName>
        <fullName evidence="2">Protein N-acetyltransferase, RimJ/RimL family</fullName>
    </submittedName>
</protein>
<dbReference type="SUPFAM" id="SSF55729">
    <property type="entry name" value="Acyl-CoA N-acyltransferases (Nat)"/>
    <property type="match status" value="1"/>
</dbReference>
<organism evidence="2 3">
    <name type="scientific">Saccharopolyspora shandongensis</name>
    <dbReference type="NCBI Taxonomy" id="418495"/>
    <lineage>
        <taxon>Bacteria</taxon>
        <taxon>Bacillati</taxon>
        <taxon>Actinomycetota</taxon>
        <taxon>Actinomycetes</taxon>
        <taxon>Pseudonocardiales</taxon>
        <taxon>Pseudonocardiaceae</taxon>
        <taxon>Saccharopolyspora</taxon>
    </lineage>
</organism>
<reference evidence="3" key="1">
    <citation type="submission" date="2016-10" db="EMBL/GenBank/DDBJ databases">
        <authorList>
            <person name="Varghese N."/>
            <person name="Submissions S."/>
        </authorList>
    </citation>
    <scope>NUCLEOTIDE SEQUENCE [LARGE SCALE GENOMIC DNA]</scope>
    <source>
        <strain evidence="3">CGMCC 4.3530</strain>
    </source>
</reference>
<keyword evidence="2" id="KW-0808">Transferase</keyword>
<dbReference type="OrthoDB" id="5191051at2"/>
<name>A0A1H3JNY9_9PSEU</name>
<proteinExistence type="predicted"/>
<dbReference type="InterPro" id="IPR016181">
    <property type="entry name" value="Acyl_CoA_acyltransferase"/>
</dbReference>
<dbReference type="PROSITE" id="PS51186">
    <property type="entry name" value="GNAT"/>
    <property type="match status" value="1"/>
</dbReference>
<accession>A0A1H3JNY9</accession>
<sequence>MFSHPLTEDAALTPLEPWQAAEFAAHAERYRDHLAPWLPWTEAVTDEASARAFLQSYADRQAADEGRIYGIRLRGDLVGGILFRIFDVPSGVCELGVWIAPEAQGRGLITRAATHLIGWAISVRGMSRIEWRNDAENHRSKGTAQRLGMTLDGVLRESFSYQGRRRDTEVWSLLASDWRSRS</sequence>
<dbReference type="GO" id="GO:1990189">
    <property type="term" value="F:protein N-terminal-serine acetyltransferase activity"/>
    <property type="evidence" value="ECO:0007669"/>
    <property type="project" value="TreeGrafter"/>
</dbReference>
<evidence type="ECO:0000259" key="1">
    <source>
        <dbReference type="PROSITE" id="PS51186"/>
    </source>
</evidence>
<dbReference type="Pfam" id="PF13302">
    <property type="entry name" value="Acetyltransf_3"/>
    <property type="match status" value="1"/>
</dbReference>
<dbReference type="InterPro" id="IPR051908">
    <property type="entry name" value="Ribosomal_N-acetyltransferase"/>
</dbReference>
<dbReference type="PANTHER" id="PTHR43441">
    <property type="entry name" value="RIBOSOMAL-PROTEIN-SERINE ACETYLTRANSFERASE"/>
    <property type="match status" value="1"/>
</dbReference>
<evidence type="ECO:0000313" key="2">
    <source>
        <dbReference type="EMBL" id="SDY41245.1"/>
    </source>
</evidence>
<dbReference type="PANTHER" id="PTHR43441:SF10">
    <property type="entry name" value="ACETYLTRANSFERASE"/>
    <property type="match status" value="1"/>
</dbReference>
<dbReference type="Gene3D" id="3.40.630.30">
    <property type="match status" value="1"/>
</dbReference>
<dbReference type="GO" id="GO:0005737">
    <property type="term" value="C:cytoplasm"/>
    <property type="evidence" value="ECO:0007669"/>
    <property type="project" value="TreeGrafter"/>
</dbReference>
<dbReference type="CDD" id="cd04301">
    <property type="entry name" value="NAT_SF"/>
    <property type="match status" value="1"/>
</dbReference>
<dbReference type="STRING" id="418495.SAMN05216215_102648"/>
<dbReference type="AlphaFoldDB" id="A0A1H3JNY9"/>
<dbReference type="Proteomes" id="UP000199529">
    <property type="component" value="Unassembled WGS sequence"/>
</dbReference>
<evidence type="ECO:0000313" key="3">
    <source>
        <dbReference type="Proteomes" id="UP000199529"/>
    </source>
</evidence>
<dbReference type="RefSeq" id="WP_093269700.1">
    <property type="nucleotide sequence ID" value="NZ_FNOK01000026.1"/>
</dbReference>
<feature type="domain" description="N-acetyltransferase" evidence="1">
    <location>
        <begin position="25"/>
        <end position="167"/>
    </location>
</feature>
<dbReference type="InterPro" id="IPR000182">
    <property type="entry name" value="GNAT_dom"/>
</dbReference>
<keyword evidence="3" id="KW-1185">Reference proteome</keyword>